<dbReference type="HOGENOM" id="CLU_046738_0_1_1"/>
<comment type="similarity">
    <text evidence="2">Belongs to the oxidase-dependent Fe transporter (OFeT) (TC 9.A.10.1) family.</text>
</comment>
<keyword evidence="3" id="KW-0406">Ion transport</keyword>
<keyword evidence="5 7" id="KW-1133">Transmembrane helix</keyword>
<comment type="subcellular location">
    <subcellularLocation>
        <location evidence="1">Membrane</location>
        <topology evidence="1">Multi-pass membrane protein</topology>
    </subcellularLocation>
</comment>
<dbReference type="AlphaFoldDB" id="X0HYV8"/>
<accession>X0HYV8</accession>
<evidence type="ECO:0000256" key="2">
    <source>
        <dbReference type="ARBA" id="ARBA00008333"/>
    </source>
</evidence>
<dbReference type="PANTHER" id="PTHR31632">
    <property type="entry name" value="IRON TRANSPORTER FTH1"/>
    <property type="match status" value="1"/>
</dbReference>
<protein>
    <submittedName>
        <fullName evidence="8">High-affinity iron transporter</fullName>
    </submittedName>
</protein>
<feature type="transmembrane region" description="Helical" evidence="7">
    <location>
        <begin position="156"/>
        <end position="175"/>
    </location>
</feature>
<evidence type="ECO:0000256" key="4">
    <source>
        <dbReference type="ARBA" id="ARBA00022692"/>
    </source>
</evidence>
<reference evidence="8" key="1">
    <citation type="submission" date="2011-11" db="EMBL/GenBank/DDBJ databases">
        <title>The Genome Sequence of Fusarium oxysporum PHW808.</title>
        <authorList>
            <consortium name="The Broad Institute Genome Sequencing Platform"/>
            <person name="Ma L.-J."/>
            <person name="Gale L.R."/>
            <person name="Schwartz D.C."/>
            <person name="Zhou S."/>
            <person name="Corby-Kistler H."/>
            <person name="Young S.K."/>
            <person name="Zeng Q."/>
            <person name="Gargeya S."/>
            <person name="Fitzgerald M."/>
            <person name="Haas B."/>
            <person name="Abouelleil A."/>
            <person name="Alvarado L."/>
            <person name="Arachchi H.M."/>
            <person name="Berlin A."/>
            <person name="Brown A."/>
            <person name="Chapman S.B."/>
            <person name="Chen Z."/>
            <person name="Dunbar C."/>
            <person name="Freedman E."/>
            <person name="Gearin G."/>
            <person name="Goldberg J."/>
            <person name="Griggs A."/>
            <person name="Gujja S."/>
            <person name="Heiman D."/>
            <person name="Howarth C."/>
            <person name="Larson L."/>
            <person name="Lui A."/>
            <person name="MacDonald P.J.P."/>
            <person name="Montmayeur A."/>
            <person name="Murphy C."/>
            <person name="Neiman D."/>
            <person name="Pearson M."/>
            <person name="Priest M."/>
            <person name="Roberts A."/>
            <person name="Saif S."/>
            <person name="Shea T."/>
            <person name="Shenoy N."/>
            <person name="Sisk P."/>
            <person name="Stolte C."/>
            <person name="Sykes S."/>
            <person name="Wortman J."/>
            <person name="Nusbaum C."/>
            <person name="Birren B."/>
        </authorList>
    </citation>
    <scope>NUCLEOTIDE SEQUENCE [LARGE SCALE GENOMIC DNA]</scope>
    <source>
        <strain evidence="8">54008</strain>
    </source>
</reference>
<gene>
    <name evidence="8" type="ORF">FOPG_08514</name>
</gene>
<reference evidence="8" key="2">
    <citation type="submission" date="2012-05" db="EMBL/GenBank/DDBJ databases">
        <title>The Genome Annotation of Fusarium oxysporum PHW808.</title>
        <authorList>
            <consortium name="The Broad Institute Genomics Platform"/>
            <person name="Ma L.-J."/>
            <person name="Corby-Kistler H."/>
            <person name="Broz K."/>
            <person name="Gale L.R."/>
            <person name="Jonkers W."/>
            <person name="O'Donnell K."/>
            <person name="Ploetz R."/>
            <person name="Steinberg C."/>
            <person name="Schwartz D.C."/>
            <person name="VanEtten H."/>
            <person name="Zhou S."/>
            <person name="Young S.K."/>
            <person name="Zeng Q."/>
            <person name="Gargeya S."/>
            <person name="Fitzgerald M."/>
            <person name="Abouelleil A."/>
            <person name="Alvarado L."/>
            <person name="Chapman S.B."/>
            <person name="Gainer-Dewar J."/>
            <person name="Goldberg J."/>
            <person name="Griggs A."/>
            <person name="Gujja S."/>
            <person name="Hansen M."/>
            <person name="Howarth C."/>
            <person name="Imamovic A."/>
            <person name="Ireland A."/>
            <person name="Larimer J."/>
            <person name="McCowan C."/>
            <person name="Murphy C."/>
            <person name="Pearson M."/>
            <person name="Poon T.W."/>
            <person name="Priest M."/>
            <person name="Roberts A."/>
            <person name="Saif S."/>
            <person name="Shea T."/>
            <person name="Sykes S."/>
            <person name="Wortman J."/>
            <person name="Nusbaum C."/>
            <person name="Birren B."/>
        </authorList>
    </citation>
    <scope>NUCLEOTIDE SEQUENCE</scope>
    <source>
        <strain evidence="8">54008</strain>
    </source>
</reference>
<evidence type="ECO:0000313" key="8">
    <source>
        <dbReference type="EMBL" id="EXL76835.1"/>
    </source>
</evidence>
<dbReference type="PANTHER" id="PTHR31632:SF2">
    <property type="entry name" value="PLASMA MEMBRANE IRON PERMEASE"/>
    <property type="match status" value="1"/>
</dbReference>
<feature type="transmembrane region" description="Helical" evidence="7">
    <location>
        <begin position="187"/>
        <end position="209"/>
    </location>
</feature>
<evidence type="ECO:0000256" key="5">
    <source>
        <dbReference type="ARBA" id="ARBA00022989"/>
    </source>
</evidence>
<organism evidence="8">
    <name type="scientific">Fusarium oxysporum f. sp. conglutinans race 2 54008</name>
    <dbReference type="NCBI Taxonomy" id="1089457"/>
    <lineage>
        <taxon>Eukaryota</taxon>
        <taxon>Fungi</taxon>
        <taxon>Dikarya</taxon>
        <taxon>Ascomycota</taxon>
        <taxon>Pezizomycotina</taxon>
        <taxon>Sordariomycetes</taxon>
        <taxon>Hypocreomycetidae</taxon>
        <taxon>Hypocreales</taxon>
        <taxon>Nectriaceae</taxon>
        <taxon>Fusarium</taxon>
        <taxon>Fusarium oxysporum species complex</taxon>
    </lineage>
</organism>
<dbReference type="GO" id="GO:0015093">
    <property type="term" value="F:ferrous iron transmembrane transporter activity"/>
    <property type="evidence" value="ECO:0007669"/>
    <property type="project" value="TreeGrafter"/>
</dbReference>
<dbReference type="EMBL" id="JH658850">
    <property type="protein sequence ID" value="EXL76835.1"/>
    <property type="molecule type" value="Genomic_DNA"/>
</dbReference>
<keyword evidence="3" id="KW-0408">Iron</keyword>
<keyword evidence="3" id="KW-0813">Transport</keyword>
<evidence type="ECO:0000256" key="1">
    <source>
        <dbReference type="ARBA" id="ARBA00004141"/>
    </source>
</evidence>
<keyword evidence="3" id="KW-0410">Iron transport</keyword>
<proteinExistence type="inferred from homology"/>
<feature type="transmembrane region" description="Helical" evidence="7">
    <location>
        <begin position="52"/>
        <end position="85"/>
    </location>
</feature>
<evidence type="ECO:0000256" key="3">
    <source>
        <dbReference type="ARBA" id="ARBA00022496"/>
    </source>
</evidence>
<dbReference type="InterPro" id="IPR004923">
    <property type="entry name" value="FTR1/Fip1/EfeU"/>
</dbReference>
<name>X0HYV8_FUSOX</name>
<sequence>MLDLFSVPVFVVVFRETLETAIIVSVLLAFLKQTLDGSQRDAGIYKTLRTQVWLGTALGLALCLIGSGVFSLISAIIITIMGGALLRVGKMEDKWRTKLAKAIETPVTAQGKRAWLVNLFEKYAMFVLPFITVLREGIEGIVFVAGVSFSAPASAVPLPVIMGLMLGGLVGYALYRGGSSAKLQYFLVASTCLLYLVAAGLFSRAIWLFEQQQWNKVVGGDAAELGDGPGSYDIDRSIWHVNCCNPQLNGGGGWAILNAVVGWNNSATYGSVLAYNLYWVFVIAQFSLMSFKEDHGHYPLLKGEDARTD</sequence>
<evidence type="ECO:0000256" key="7">
    <source>
        <dbReference type="SAM" id="Phobius"/>
    </source>
</evidence>
<feature type="transmembrane region" description="Helical" evidence="7">
    <location>
        <begin position="12"/>
        <end position="31"/>
    </location>
</feature>
<dbReference type="GO" id="GO:0033573">
    <property type="term" value="C:high-affinity iron permease complex"/>
    <property type="evidence" value="ECO:0007669"/>
    <property type="project" value="InterPro"/>
</dbReference>
<dbReference type="Pfam" id="PF03239">
    <property type="entry name" value="FTR1"/>
    <property type="match status" value="2"/>
</dbReference>
<keyword evidence="6 7" id="KW-0472">Membrane</keyword>
<keyword evidence="4 7" id="KW-0812">Transmembrane</keyword>
<feature type="transmembrane region" description="Helical" evidence="7">
    <location>
        <begin position="272"/>
        <end position="291"/>
    </location>
</feature>
<dbReference type="Proteomes" id="UP000030676">
    <property type="component" value="Unassembled WGS sequence"/>
</dbReference>
<evidence type="ECO:0000256" key="6">
    <source>
        <dbReference type="ARBA" id="ARBA00023136"/>
    </source>
</evidence>